<comment type="similarity">
    <text evidence="1">Belongs to the TCP11 family.</text>
</comment>
<dbReference type="AlphaFoldDB" id="A0A7L3GE86"/>
<comment type="caution">
    <text evidence="2">The sequence shown here is derived from an EMBL/GenBank/DDBJ whole genome shotgun (WGS) entry which is preliminary data.</text>
</comment>
<reference evidence="2 3" key="1">
    <citation type="submission" date="2019-09" db="EMBL/GenBank/DDBJ databases">
        <title>Bird 10,000 Genomes (B10K) Project - Family phase.</title>
        <authorList>
            <person name="Zhang G."/>
        </authorList>
    </citation>
    <scope>NUCLEOTIDE SEQUENCE [LARGE SCALE GENOMIC DNA]</scope>
    <source>
        <strain evidence="2">B10K-DU-029-28</strain>
    </source>
</reference>
<dbReference type="PANTHER" id="PTHR12832">
    <property type="entry name" value="TESTIS-SPECIFIC PROTEIN PBS13 T-COMPLEX 11"/>
    <property type="match status" value="1"/>
</dbReference>
<dbReference type="OrthoDB" id="276323at2759"/>
<sequence>PDSLDLVTRWLQEAADDLAKLRCKMLPPHCSADGATGGASPLCSTAVQNQAYLKLLKWDHVNRPFPETVLMDQTRFQEIQLELEQLLLTGTILLVTFSAAGSVLIDVPGFAEKIKTIVKVLLTGMHLPSFNLQESLATIGEKVCAEVNSCLSQHGFTPFSAERETGLKGQIQAVANPGNTICKLIDSRIEKFLENYLASSHQKSLPAIPGGLGPIQRELEEIAVKYVRLVNYNKMVFSPYYDAVLGKILTEEESQLVGKSEES</sequence>
<dbReference type="EMBL" id="VZTV01046804">
    <property type="protein sequence ID" value="NXT90180.1"/>
    <property type="molecule type" value="Genomic_DNA"/>
</dbReference>
<proteinExistence type="inferred from homology"/>
<organism evidence="2 3">
    <name type="scientific">Anhinga rufa</name>
    <name type="common">African darter</name>
    <dbReference type="NCBI Taxonomy" id="317792"/>
    <lineage>
        <taxon>Eukaryota</taxon>
        <taxon>Metazoa</taxon>
        <taxon>Chordata</taxon>
        <taxon>Craniata</taxon>
        <taxon>Vertebrata</taxon>
        <taxon>Euteleostomi</taxon>
        <taxon>Archelosauria</taxon>
        <taxon>Archosauria</taxon>
        <taxon>Dinosauria</taxon>
        <taxon>Saurischia</taxon>
        <taxon>Theropoda</taxon>
        <taxon>Coelurosauria</taxon>
        <taxon>Aves</taxon>
        <taxon>Neognathae</taxon>
        <taxon>Neoaves</taxon>
        <taxon>Aequornithes</taxon>
        <taxon>Suliformes</taxon>
        <taxon>Anhingidae</taxon>
        <taxon>Anhinga</taxon>
    </lineage>
</organism>
<evidence type="ECO:0000256" key="1">
    <source>
        <dbReference type="ARBA" id="ARBA00010954"/>
    </source>
</evidence>
<accession>A0A7L3GE86</accession>
<dbReference type="Proteomes" id="UP000528690">
    <property type="component" value="Unassembled WGS sequence"/>
</dbReference>
<evidence type="ECO:0000313" key="3">
    <source>
        <dbReference type="Proteomes" id="UP000528690"/>
    </source>
</evidence>
<name>A0A7L3GE86_9AVES</name>
<dbReference type="Pfam" id="PF05794">
    <property type="entry name" value="Tcp11"/>
    <property type="match status" value="1"/>
</dbReference>
<dbReference type="GO" id="GO:0007165">
    <property type="term" value="P:signal transduction"/>
    <property type="evidence" value="ECO:0007669"/>
    <property type="project" value="TreeGrafter"/>
</dbReference>
<dbReference type="InterPro" id="IPR008862">
    <property type="entry name" value="Tcp11"/>
</dbReference>
<gene>
    <name evidence="2" type="primary">Tcp11l1</name>
    <name evidence="2" type="ORF">ANHRUF_R09187</name>
</gene>
<dbReference type="PANTHER" id="PTHR12832:SF15">
    <property type="entry name" value="T-COMPLEX PROTEIN 11-LIKE PROTEIN 1"/>
    <property type="match status" value="1"/>
</dbReference>
<keyword evidence="3" id="KW-1185">Reference proteome</keyword>
<feature type="non-terminal residue" evidence="2">
    <location>
        <position position="263"/>
    </location>
</feature>
<feature type="non-terminal residue" evidence="2">
    <location>
        <position position="1"/>
    </location>
</feature>
<protein>
    <submittedName>
        <fullName evidence="2">T11L1 protein</fullName>
    </submittedName>
</protein>
<evidence type="ECO:0000313" key="2">
    <source>
        <dbReference type="EMBL" id="NXT90180.1"/>
    </source>
</evidence>